<feature type="transmembrane region" description="Helical" evidence="2">
    <location>
        <begin position="62"/>
        <end position="84"/>
    </location>
</feature>
<dbReference type="EMBL" id="JAAIUO010000004">
    <property type="protein sequence ID" value="NSK14756.1"/>
    <property type="molecule type" value="Genomic_DNA"/>
</dbReference>
<dbReference type="Proteomes" id="UP000701680">
    <property type="component" value="Unassembled WGS sequence"/>
</dbReference>
<keyword evidence="2" id="KW-1133">Transmembrane helix</keyword>
<feature type="signal peptide" evidence="3">
    <location>
        <begin position="1"/>
        <end position="46"/>
    </location>
</feature>
<organism evidence="5 6">
    <name type="scientific">Dorea phocaeensis</name>
    <dbReference type="NCBI Taxonomy" id="2040291"/>
    <lineage>
        <taxon>Bacteria</taxon>
        <taxon>Bacillati</taxon>
        <taxon>Bacillota</taxon>
        <taxon>Clostridia</taxon>
        <taxon>Lachnospirales</taxon>
        <taxon>Lachnospiraceae</taxon>
        <taxon>Dorea</taxon>
    </lineage>
</organism>
<dbReference type="EMBL" id="JAAITX010000004">
    <property type="protein sequence ID" value="NVH58530.1"/>
    <property type="molecule type" value="Genomic_DNA"/>
</dbReference>
<keyword evidence="2" id="KW-0472">Membrane</keyword>
<keyword evidence="6" id="KW-1185">Reference proteome</keyword>
<evidence type="ECO:0000256" key="3">
    <source>
        <dbReference type="SAM" id="SignalP"/>
    </source>
</evidence>
<evidence type="ECO:0000313" key="5">
    <source>
        <dbReference type="EMBL" id="NVH58530.1"/>
    </source>
</evidence>
<dbReference type="GO" id="GO:0016740">
    <property type="term" value="F:transferase activity"/>
    <property type="evidence" value="ECO:0007669"/>
    <property type="project" value="UniProtKB-KW"/>
</dbReference>
<keyword evidence="3" id="KW-0732">Signal</keyword>
<protein>
    <submittedName>
        <fullName evidence="5">Glutamyl-tRNA amidotransferase</fullName>
    </submittedName>
</protein>
<evidence type="ECO:0000256" key="1">
    <source>
        <dbReference type="SAM" id="MobiDB-lite"/>
    </source>
</evidence>
<sequence length="117" mass="12512">MKLFNKESKKNKETRSLPMSKKGKSALTVYSALVLMLCCCTTTAFAASDPLTVINNLSDFIFGLIRAIGMILLGFGVVQIGLSLKSHDPSQRANGFLTLAGGVVITFAKEILTLITG</sequence>
<gene>
    <name evidence="5" type="ORF">G5A66_07690</name>
    <name evidence="4" type="ORF">G5A75_07710</name>
</gene>
<reference evidence="5" key="2">
    <citation type="submission" date="2020-02" db="EMBL/GenBank/DDBJ databases">
        <authorList>
            <person name="Littmann E."/>
            <person name="Sorbara M."/>
        </authorList>
    </citation>
    <scope>NUCLEOTIDE SEQUENCE</scope>
    <source>
        <strain evidence="5">MSK.17.11</strain>
        <strain evidence="4">MSK.17.38</strain>
    </source>
</reference>
<evidence type="ECO:0000313" key="4">
    <source>
        <dbReference type="EMBL" id="NSK14756.1"/>
    </source>
</evidence>
<feature type="compositionally biased region" description="Basic and acidic residues" evidence="1">
    <location>
        <begin position="1"/>
        <end position="15"/>
    </location>
</feature>
<feature type="region of interest" description="Disordered" evidence="1">
    <location>
        <begin position="1"/>
        <end position="22"/>
    </location>
</feature>
<comment type="caution">
    <text evidence="5">The sequence shown here is derived from an EMBL/GenBank/DDBJ whole genome shotgun (WGS) entry which is preliminary data.</text>
</comment>
<proteinExistence type="predicted"/>
<dbReference type="RefSeq" id="WP_008818616.1">
    <property type="nucleotide sequence ID" value="NZ_JAAITX010000004.1"/>
</dbReference>
<evidence type="ECO:0000313" key="6">
    <source>
        <dbReference type="Proteomes" id="UP000528555"/>
    </source>
</evidence>
<accession>A0A850HJG0</accession>
<keyword evidence="5" id="KW-0808">Transferase</keyword>
<dbReference type="AlphaFoldDB" id="A0A850HJG0"/>
<keyword evidence="2" id="KW-0812">Transmembrane</keyword>
<dbReference type="Proteomes" id="UP000528555">
    <property type="component" value="Unassembled WGS sequence"/>
</dbReference>
<feature type="chain" id="PRO_5032361790" evidence="3">
    <location>
        <begin position="47"/>
        <end position="117"/>
    </location>
</feature>
<reference evidence="6 7" key="1">
    <citation type="journal article" date="2020" name="Cell Host Microbe">
        <title>Functional and Genomic Variation between Human-Derived Isolates of Lachnospiraceae Reveals Inter- and Intra-Species Diversity.</title>
        <authorList>
            <person name="Sorbara M.T."/>
            <person name="Littmann E.R."/>
            <person name="Fontana E."/>
            <person name="Moody T.U."/>
            <person name="Kohout C.E."/>
            <person name="Gjonbalaj M."/>
            <person name="Eaton V."/>
            <person name="Seok R."/>
            <person name="Leiner I.M."/>
            <person name="Pamer E.G."/>
        </authorList>
    </citation>
    <scope>NUCLEOTIDE SEQUENCE [LARGE SCALE GENOMIC DNA]</scope>
    <source>
        <strain evidence="5 6">MSK.17.11</strain>
        <strain evidence="4 7">MSK.17.38</strain>
    </source>
</reference>
<name>A0A850HJG0_9FIRM</name>
<dbReference type="GeneID" id="90531452"/>
<feature type="transmembrane region" description="Helical" evidence="2">
    <location>
        <begin position="96"/>
        <end position="115"/>
    </location>
</feature>
<evidence type="ECO:0000256" key="2">
    <source>
        <dbReference type="SAM" id="Phobius"/>
    </source>
</evidence>
<evidence type="ECO:0000313" key="7">
    <source>
        <dbReference type="Proteomes" id="UP000701680"/>
    </source>
</evidence>